<dbReference type="InterPro" id="IPR008884">
    <property type="entry name" value="TylF_MeTrfase"/>
</dbReference>
<keyword evidence="1" id="KW-0808">Transferase</keyword>
<dbReference type="GeneID" id="78400153"/>
<dbReference type="PANTHER" id="PTHR40036">
    <property type="entry name" value="MACROCIN O-METHYLTRANSFERASE"/>
    <property type="match status" value="1"/>
</dbReference>
<reference evidence="1 2" key="1">
    <citation type="submission" date="2019-06" db="EMBL/GenBank/DDBJ databases">
        <title>Emergence of pandrug resistant Empedobacter falsenii in China.</title>
        <authorList>
            <person name="Dong N."/>
            <person name="Chen S."/>
            <person name="Zhang R."/>
        </authorList>
    </citation>
    <scope>NUCLEOTIDE SEQUENCE [LARGE SCALE GENOMIC DNA]</scope>
    <source>
        <strain evidence="1 2">1681-1</strain>
    </source>
</reference>
<dbReference type="SUPFAM" id="SSF53335">
    <property type="entry name" value="S-adenosyl-L-methionine-dependent methyltransferases"/>
    <property type="match status" value="1"/>
</dbReference>
<dbReference type="Proteomes" id="UP000510643">
    <property type="component" value="Chromosome"/>
</dbReference>
<evidence type="ECO:0000313" key="1">
    <source>
        <dbReference type="EMBL" id="QLL56888.1"/>
    </source>
</evidence>
<dbReference type="AlphaFoldDB" id="A0A7H9DNZ8"/>
<dbReference type="PANTHER" id="PTHR40036:SF1">
    <property type="entry name" value="MACROCIN O-METHYLTRANSFERASE"/>
    <property type="match status" value="1"/>
</dbReference>
<name>A0A7H9DNZ8_9FLAO</name>
<gene>
    <name evidence="1" type="ORF">FH779_01760</name>
</gene>
<accession>A0A7H9DNZ8</accession>
<protein>
    <submittedName>
        <fullName evidence="1">Methyltransferase</fullName>
    </submittedName>
</protein>
<evidence type="ECO:0000313" key="2">
    <source>
        <dbReference type="Proteomes" id="UP000510643"/>
    </source>
</evidence>
<dbReference type="EMBL" id="CP040908">
    <property type="protein sequence ID" value="QLL56888.1"/>
    <property type="molecule type" value="Genomic_DNA"/>
</dbReference>
<keyword evidence="1" id="KW-0489">Methyltransferase</keyword>
<dbReference type="Gene3D" id="3.40.50.150">
    <property type="entry name" value="Vaccinia Virus protein VP39"/>
    <property type="match status" value="1"/>
</dbReference>
<proteinExistence type="predicted"/>
<dbReference type="GO" id="GO:0008168">
    <property type="term" value="F:methyltransferase activity"/>
    <property type="evidence" value="ECO:0007669"/>
    <property type="project" value="UniProtKB-KW"/>
</dbReference>
<dbReference type="KEGG" id="efal:FH779_01760"/>
<dbReference type="GO" id="GO:0032259">
    <property type="term" value="P:methylation"/>
    <property type="evidence" value="ECO:0007669"/>
    <property type="project" value="UniProtKB-KW"/>
</dbReference>
<organism evidence="1 2">
    <name type="scientific">Empedobacter falsenii</name>
    <dbReference type="NCBI Taxonomy" id="343874"/>
    <lineage>
        <taxon>Bacteria</taxon>
        <taxon>Pseudomonadati</taxon>
        <taxon>Bacteroidota</taxon>
        <taxon>Flavobacteriia</taxon>
        <taxon>Flavobacteriales</taxon>
        <taxon>Weeksellaceae</taxon>
        <taxon>Empedobacter</taxon>
    </lineage>
</organism>
<keyword evidence="2" id="KW-1185">Reference proteome</keyword>
<dbReference type="InterPro" id="IPR029063">
    <property type="entry name" value="SAM-dependent_MTases_sf"/>
</dbReference>
<dbReference type="Pfam" id="PF05711">
    <property type="entry name" value="TylF"/>
    <property type="match status" value="1"/>
</dbReference>
<dbReference type="RefSeq" id="WP_180905841.1">
    <property type="nucleotide sequence ID" value="NZ_CP040908.1"/>
</dbReference>
<sequence>MKEIFRIDDNIFYHSKWQDRSASQKFKHSLILPINTYSPWNGDSDFVSAYEKAKNNTLLDIYRCYELWDLAKQYSNKDGDILEVGVWRGGSSLLLASADNGKGHVFLCDTFSGVVKASDKDSIYKGGEHADTSEEEVKQLFATAGISNYSICKGIFPDESEQNVTSEKFKICHIDVDVYQSAKDIFEWVHPKLIKGGAVIFDDYGFAACEGITTLVHDIISEYQNYIKIYNINGHAILIKTDD</sequence>